<dbReference type="EMBL" id="VJVV01000002">
    <property type="protein sequence ID" value="TRO83090.1"/>
    <property type="molecule type" value="Genomic_DNA"/>
</dbReference>
<dbReference type="AlphaFoldDB" id="A0A550JIS6"/>
<dbReference type="GO" id="GO:0005886">
    <property type="term" value="C:plasma membrane"/>
    <property type="evidence" value="ECO:0007669"/>
    <property type="project" value="UniProtKB-SubCell"/>
</dbReference>
<evidence type="ECO:0000256" key="5">
    <source>
        <dbReference type="ARBA" id="ARBA00022692"/>
    </source>
</evidence>
<evidence type="ECO:0000313" key="12">
    <source>
        <dbReference type="Proteomes" id="UP000317155"/>
    </source>
</evidence>
<evidence type="ECO:0000256" key="10">
    <source>
        <dbReference type="RuleBase" id="RU362071"/>
    </source>
</evidence>
<dbReference type="PRINTS" id="PR00953">
    <property type="entry name" value="TYPE3IMRPROT"/>
</dbReference>
<keyword evidence="6 10" id="KW-1133">Transmembrane helix</keyword>
<dbReference type="GO" id="GO:0044780">
    <property type="term" value="P:bacterial-type flagellum assembly"/>
    <property type="evidence" value="ECO:0007669"/>
    <property type="project" value="UniProtKB-UniRule"/>
</dbReference>
<feature type="transmembrane region" description="Helical" evidence="10">
    <location>
        <begin position="220"/>
        <end position="240"/>
    </location>
</feature>
<evidence type="ECO:0000256" key="3">
    <source>
        <dbReference type="ARBA" id="ARBA00021717"/>
    </source>
</evidence>
<keyword evidence="4 10" id="KW-1003">Cell membrane</keyword>
<name>A0A550JIS6_9BACT</name>
<comment type="caution">
    <text evidence="11">The sequence shown here is derived from an EMBL/GenBank/DDBJ whole genome shotgun (WGS) entry which is preliminary data.</text>
</comment>
<feature type="transmembrane region" description="Helical" evidence="10">
    <location>
        <begin position="6"/>
        <end position="30"/>
    </location>
</feature>
<keyword evidence="11" id="KW-0969">Cilium</keyword>
<keyword evidence="5 10" id="KW-0812">Transmembrane</keyword>
<comment type="subcellular location">
    <subcellularLocation>
        <location evidence="10">Cell membrane</location>
        <topology evidence="10">Multi-pass membrane protein</topology>
    </subcellularLocation>
    <subcellularLocation>
        <location evidence="10">Bacterial flagellum basal body</location>
    </subcellularLocation>
</comment>
<sequence>MDGLPFTVAGFQLFLVCLARMAAMIGTLPVFGSGTAPARVRIGLAVMLALLIFPVVRPYLPPPDFSPVTLGLLILGEALLGLMVGFIAQLVLTSVEVGGTIIGYKMGFAAANVFDPQSQRQIELISQYQNVIAVLIFLALDAHHLFLRAVVRSYELLPPGGIDIGGDAVPFLMTLVSRMFVLGIQLSAPILAVLILASLVMGILARVFPQLNVFMLSFPLNIGVGFLVMGLTLSLLVLMLEREFGIVPERILHLIQTFR</sequence>
<evidence type="ECO:0000256" key="8">
    <source>
        <dbReference type="ARBA" id="ARBA00023143"/>
    </source>
</evidence>
<keyword evidence="12" id="KW-1185">Reference proteome</keyword>
<evidence type="ECO:0000256" key="6">
    <source>
        <dbReference type="ARBA" id="ARBA00022989"/>
    </source>
</evidence>
<comment type="similarity">
    <text evidence="2 10">Belongs to the FliR/MopE/SpaR family.</text>
</comment>
<accession>A0A550JIS6</accession>
<gene>
    <name evidence="11" type="primary">fliR</name>
    <name evidence="11" type="ORF">FL622_03135</name>
</gene>
<evidence type="ECO:0000256" key="4">
    <source>
        <dbReference type="ARBA" id="ARBA00022475"/>
    </source>
</evidence>
<evidence type="ECO:0000256" key="9">
    <source>
        <dbReference type="NCBIfam" id="TIGR01400"/>
    </source>
</evidence>
<feature type="transmembrane region" description="Helical" evidence="10">
    <location>
        <begin position="188"/>
        <end position="208"/>
    </location>
</feature>
<organism evidence="11 12">
    <name type="scientific">Trichloromonas acetexigens</name>
    <dbReference type="NCBI Taxonomy" id="38815"/>
    <lineage>
        <taxon>Bacteria</taxon>
        <taxon>Pseudomonadati</taxon>
        <taxon>Thermodesulfobacteriota</taxon>
        <taxon>Desulfuromonadia</taxon>
        <taxon>Desulfuromonadales</taxon>
        <taxon>Trichloromonadaceae</taxon>
        <taxon>Trichloromonas</taxon>
    </lineage>
</organism>
<dbReference type="PANTHER" id="PTHR30065:SF1">
    <property type="entry name" value="SURFACE PRESENTATION OF ANTIGENS PROTEIN SPAR"/>
    <property type="match status" value="1"/>
</dbReference>
<evidence type="ECO:0000313" key="11">
    <source>
        <dbReference type="EMBL" id="TRO83090.1"/>
    </source>
</evidence>
<dbReference type="Proteomes" id="UP000317155">
    <property type="component" value="Unassembled WGS sequence"/>
</dbReference>
<keyword evidence="11" id="KW-0966">Cell projection</keyword>
<proteinExistence type="inferred from homology"/>
<keyword evidence="8 10" id="KW-0975">Bacterial flagellum</keyword>
<evidence type="ECO:0000256" key="7">
    <source>
        <dbReference type="ARBA" id="ARBA00023136"/>
    </source>
</evidence>
<dbReference type="GO" id="GO:0009425">
    <property type="term" value="C:bacterial-type flagellum basal body"/>
    <property type="evidence" value="ECO:0007669"/>
    <property type="project" value="UniProtKB-SubCell"/>
</dbReference>
<dbReference type="InterPro" id="IPR002010">
    <property type="entry name" value="T3SS_IM_R"/>
</dbReference>
<protein>
    <recommendedName>
        <fullName evidence="3 9">Flagellar biosynthetic protein FliR</fullName>
    </recommendedName>
</protein>
<evidence type="ECO:0000256" key="2">
    <source>
        <dbReference type="ARBA" id="ARBA00009772"/>
    </source>
</evidence>
<feature type="transmembrane region" description="Helical" evidence="10">
    <location>
        <begin position="42"/>
        <end position="60"/>
    </location>
</feature>
<reference evidence="11 12" key="1">
    <citation type="submission" date="2019-07" db="EMBL/GenBank/DDBJ databases">
        <title>Insights of Desulfuromonas acetexigens electromicrobiology.</title>
        <authorList>
            <person name="Katuri K."/>
            <person name="Sapireddy V."/>
            <person name="Shaw D.R."/>
            <person name="Saikaly P."/>
        </authorList>
    </citation>
    <scope>NUCLEOTIDE SEQUENCE [LARGE SCALE GENOMIC DNA]</scope>
    <source>
        <strain evidence="11 12">2873</strain>
    </source>
</reference>
<evidence type="ECO:0000256" key="1">
    <source>
        <dbReference type="ARBA" id="ARBA00002578"/>
    </source>
</evidence>
<feature type="transmembrane region" description="Helical" evidence="10">
    <location>
        <begin position="72"/>
        <end position="92"/>
    </location>
</feature>
<keyword evidence="11" id="KW-0282">Flagellum</keyword>
<comment type="function">
    <text evidence="1 10">Role in flagellar biosynthesis.</text>
</comment>
<dbReference type="OrthoDB" id="9797790at2"/>
<dbReference type="InterPro" id="IPR006303">
    <property type="entry name" value="FliR"/>
</dbReference>
<dbReference type="NCBIfam" id="TIGR01400">
    <property type="entry name" value="fliR"/>
    <property type="match status" value="1"/>
</dbReference>
<dbReference type="Pfam" id="PF01311">
    <property type="entry name" value="Bac_export_1"/>
    <property type="match status" value="1"/>
</dbReference>
<dbReference type="RefSeq" id="WP_092055518.1">
    <property type="nucleotide sequence ID" value="NZ_FOJJ01000012.1"/>
</dbReference>
<dbReference type="GO" id="GO:0006605">
    <property type="term" value="P:protein targeting"/>
    <property type="evidence" value="ECO:0007669"/>
    <property type="project" value="UniProtKB-UniRule"/>
</dbReference>
<keyword evidence="7 10" id="KW-0472">Membrane</keyword>
<dbReference type="PANTHER" id="PTHR30065">
    <property type="entry name" value="FLAGELLAR BIOSYNTHETIC PROTEIN FLIR"/>
    <property type="match status" value="1"/>
</dbReference>